<evidence type="ECO:0000313" key="2">
    <source>
        <dbReference type="EMBL" id="TXE07101.1"/>
    </source>
</evidence>
<dbReference type="PROSITE" id="PS51257">
    <property type="entry name" value="PROKAR_LIPOPROTEIN"/>
    <property type="match status" value="1"/>
</dbReference>
<dbReference type="InterPro" id="IPR010496">
    <property type="entry name" value="AL/BT2_dom"/>
</dbReference>
<dbReference type="RefSeq" id="WP_147136804.1">
    <property type="nucleotide sequence ID" value="NZ_VOSC01000030.1"/>
</dbReference>
<dbReference type="GO" id="GO:0016787">
    <property type="term" value="F:hydrolase activity"/>
    <property type="evidence" value="ECO:0007669"/>
    <property type="project" value="InterPro"/>
</dbReference>
<dbReference type="EMBL" id="VOSC01000030">
    <property type="protein sequence ID" value="TXE07101.1"/>
    <property type="molecule type" value="Genomic_DNA"/>
</dbReference>
<sequence>MKHTLTLLTCTIVFFISCKTNTETTNNPNTENWIQLFNGKDFSNWEIKFAGHQLNDNYKNTFVAQDSMIRVRYDNYTNFNGKFGHMYYKTPFSYYKLSFDYRFVGEQIEGGSHWNVRNSGVMLHSQSAASNEIGQTFPVSVELQLLGGLGEADRTTANVCTPGTAVVMNDTINFDHCIKSSSKTYHGDQWVHVDATVMGGEYMEFIINNTNVLRFEKPQVNGGFISEKQAGKDWDKAQIIETKNNWIAKKGHILTKGYIALQAESSPIDFKNLKLLDLCGCMDKKAKNYKSYYVKNKPESCEY</sequence>
<name>A0A5C7AFA9_9FLAO</name>
<protein>
    <submittedName>
        <fullName evidence="2">DUF1080 domain-containing protein</fullName>
    </submittedName>
</protein>
<dbReference type="OrthoDB" id="9787527at2"/>
<reference evidence="3" key="1">
    <citation type="submission" date="2019-08" db="EMBL/GenBank/DDBJ databases">
        <title>Seonamhaeicola sediminis sp. nov., isolated from marine sediment.</title>
        <authorList>
            <person name="Cao W.R."/>
        </authorList>
    </citation>
    <scope>NUCLEOTIDE SEQUENCE [LARGE SCALE GENOMIC DNA]</scope>
    <source>
        <strain evidence="3">Gy8</strain>
    </source>
</reference>
<keyword evidence="3" id="KW-1185">Reference proteome</keyword>
<dbReference type="Gene3D" id="2.60.120.560">
    <property type="entry name" value="Exo-inulinase, domain 1"/>
    <property type="match status" value="1"/>
</dbReference>
<organism evidence="2 3">
    <name type="scientific">Seonamhaeicola algicola</name>
    <dbReference type="NCBI Taxonomy" id="1719036"/>
    <lineage>
        <taxon>Bacteria</taxon>
        <taxon>Pseudomonadati</taxon>
        <taxon>Bacteroidota</taxon>
        <taxon>Flavobacteriia</taxon>
        <taxon>Flavobacteriales</taxon>
        <taxon>Flavobacteriaceae</taxon>
    </lineage>
</organism>
<accession>A0A5C7AFA9</accession>
<gene>
    <name evidence="2" type="ORF">FUA26_12820</name>
</gene>
<comment type="caution">
    <text evidence="2">The sequence shown here is derived from an EMBL/GenBank/DDBJ whole genome shotgun (WGS) entry which is preliminary data.</text>
</comment>
<proteinExistence type="predicted"/>
<dbReference type="Proteomes" id="UP000321790">
    <property type="component" value="Unassembled WGS sequence"/>
</dbReference>
<dbReference type="AlphaFoldDB" id="A0A5C7AFA9"/>
<evidence type="ECO:0000313" key="3">
    <source>
        <dbReference type="Proteomes" id="UP000321790"/>
    </source>
</evidence>
<feature type="domain" description="3-keto-alpha-glucoside-1,2-lyase/3-keto-2-hydroxy-glucal hydratase" evidence="1">
    <location>
        <begin position="33"/>
        <end position="275"/>
    </location>
</feature>
<dbReference type="Pfam" id="PF06439">
    <property type="entry name" value="3keto-disac_hyd"/>
    <property type="match status" value="1"/>
</dbReference>
<evidence type="ECO:0000259" key="1">
    <source>
        <dbReference type="Pfam" id="PF06439"/>
    </source>
</evidence>